<keyword evidence="3" id="KW-1185">Reference proteome</keyword>
<dbReference type="Gramene" id="TraesRN2A0100326400.1">
    <property type="protein sequence ID" value="TraesRN2A0100326400.1"/>
    <property type="gene ID" value="TraesRN2A0100326400"/>
</dbReference>
<dbReference type="EnsemblPlants" id="TraesCS2A02G174500.1">
    <property type="protein sequence ID" value="TraesCS2A02G174500.1"/>
    <property type="gene ID" value="TraesCS2A02G174500"/>
</dbReference>
<evidence type="ECO:0000256" key="1">
    <source>
        <dbReference type="SAM" id="SignalP"/>
    </source>
</evidence>
<name>A0A3B6AUN0_WHEAT</name>
<feature type="signal peptide" evidence="1">
    <location>
        <begin position="1"/>
        <end position="32"/>
    </location>
</feature>
<dbReference type="Gramene" id="TraesROB_scaffold_024576_01G000100.1">
    <property type="protein sequence ID" value="TraesROB_scaffold_024576_01G000100.1"/>
    <property type="gene ID" value="TraesROB_scaffold_024576_01G000100"/>
</dbReference>
<dbReference type="Gramene" id="TraesARI2A03G00643310.1">
    <property type="protein sequence ID" value="TraesARI2A03G00643310.1"/>
    <property type="gene ID" value="TraesARI2A03G00643310"/>
</dbReference>
<keyword evidence="1" id="KW-0732">Signal</keyword>
<dbReference type="PANTHER" id="PTHR13593:SF115">
    <property type="entry name" value="PHOSPHATIDYLINOSITOL-SPECIFIC PHOSPHOLIPASE C X DOMAIN-CONTAINING PROTEIN"/>
    <property type="match status" value="1"/>
</dbReference>
<dbReference type="Gramene" id="TraesNOR2A03G00644890.1">
    <property type="protein sequence ID" value="TraesNOR2A03G00644890.1"/>
    <property type="gene ID" value="TraesNOR2A03G00644890"/>
</dbReference>
<feature type="chain" id="PRO_5043171138" description="Phosphatidylinositol-specific phospholipase C X domain-containing protein" evidence="1">
    <location>
        <begin position="33"/>
        <end position="391"/>
    </location>
</feature>
<dbReference type="Gramene" id="TraesSYM2A03G00642410.1">
    <property type="protein sequence ID" value="TraesSYM2A03G00642410.1"/>
    <property type="gene ID" value="TraesSYM2A03G00642410"/>
</dbReference>
<protein>
    <recommendedName>
        <fullName evidence="4">Phosphatidylinositol-specific phospholipase C X domain-containing protein</fullName>
    </recommendedName>
</protein>
<dbReference type="RefSeq" id="XP_044452964.1">
    <property type="nucleotide sequence ID" value="XM_044597029.1"/>
</dbReference>
<dbReference type="Gramene" id="TraesJAG2A03G00636400.1">
    <property type="protein sequence ID" value="TraesJAG2A03G00636400.1"/>
    <property type="gene ID" value="TraesJAG2A03G00636400"/>
</dbReference>
<proteinExistence type="predicted"/>
<dbReference type="Gramene" id="TraesLDM2A03G00639040.1">
    <property type="protein sequence ID" value="TraesLDM2A03G00639040.1"/>
    <property type="gene ID" value="TraesLDM2A03G00639040"/>
</dbReference>
<dbReference type="PANTHER" id="PTHR13593">
    <property type="match status" value="1"/>
</dbReference>
<dbReference type="Gramene" id="TraesSTA2A03G00634780.1">
    <property type="protein sequence ID" value="TraesSTA2A03G00634780.1"/>
    <property type="gene ID" value="TraesSTA2A03G00634780"/>
</dbReference>
<dbReference type="InterPro" id="IPR017946">
    <property type="entry name" value="PLC-like_Pdiesterase_TIM-brl"/>
</dbReference>
<reference evidence="2" key="1">
    <citation type="submission" date="2018-08" db="EMBL/GenBank/DDBJ databases">
        <authorList>
            <person name="Rossello M."/>
        </authorList>
    </citation>
    <scope>NUCLEOTIDE SEQUENCE [LARGE SCALE GENOMIC DNA]</scope>
    <source>
        <strain evidence="2">cv. Chinese Spring</strain>
    </source>
</reference>
<reference evidence="2" key="2">
    <citation type="submission" date="2018-10" db="UniProtKB">
        <authorList>
            <consortium name="EnsemblPlants"/>
        </authorList>
    </citation>
    <scope>IDENTIFICATION</scope>
</reference>
<dbReference type="GO" id="GO:0008081">
    <property type="term" value="F:phosphoric diester hydrolase activity"/>
    <property type="evidence" value="ECO:0000318"/>
    <property type="project" value="GO_Central"/>
</dbReference>
<dbReference type="Gramene" id="TraesPARA_EIv1.0_0426950.1">
    <property type="protein sequence ID" value="TraesPARA_EIv1.0_0426950.1.CDS"/>
    <property type="gene ID" value="TraesPARA_EIv1.0_0426950"/>
</dbReference>
<accession>A0A3B6AUN0</accession>
<dbReference type="STRING" id="4565.A0A3B6AUN0"/>
<dbReference type="CDD" id="cd08588">
    <property type="entry name" value="PI-PLCc_At5g67130_like"/>
    <property type="match status" value="1"/>
</dbReference>
<dbReference type="Gramene" id="TraesLAC2A03G00640030.1">
    <property type="protein sequence ID" value="TraesLAC2A03G00640030.1"/>
    <property type="gene ID" value="TraesLAC2A03G00640030"/>
</dbReference>
<evidence type="ECO:0000313" key="2">
    <source>
        <dbReference type="EnsemblPlants" id="TraesCS2A02G174500.1"/>
    </source>
</evidence>
<dbReference type="Gene3D" id="3.20.20.190">
    <property type="entry name" value="Phosphatidylinositol (PI) phosphodiesterase"/>
    <property type="match status" value="1"/>
</dbReference>
<evidence type="ECO:0000313" key="3">
    <source>
        <dbReference type="Proteomes" id="UP000019116"/>
    </source>
</evidence>
<dbReference type="AlphaFoldDB" id="A0A3B6AUN0"/>
<dbReference type="PaxDb" id="4565-Traes_2AS_5F11D7ACF.1"/>
<dbReference type="InterPro" id="IPR051057">
    <property type="entry name" value="PI-PLC_domain"/>
</dbReference>
<dbReference type="Proteomes" id="UP000019116">
    <property type="component" value="Chromosome 2A"/>
</dbReference>
<dbReference type="OrthoDB" id="638704at2759"/>
<gene>
    <name evidence="2" type="primary">LOC123185009</name>
</gene>
<dbReference type="Gramene" id="TraesCAD_scaffold_025721_01G000200.1">
    <property type="protein sequence ID" value="TraesCAD_scaffold_025721_01G000200.1"/>
    <property type="gene ID" value="TraesCAD_scaffold_025721_01G000200"/>
</dbReference>
<dbReference type="Pfam" id="PF26178">
    <property type="entry name" value="PI-PLC_cat"/>
    <property type="match status" value="1"/>
</dbReference>
<dbReference type="PROSITE" id="PS50007">
    <property type="entry name" value="PIPLC_X_DOMAIN"/>
    <property type="match status" value="1"/>
</dbReference>
<dbReference type="Gramene" id="TraesCS2A03G0363300.1">
    <property type="protein sequence ID" value="TraesCS2A03G0363300.1.CDS"/>
    <property type="gene ID" value="TraesCS2A03G0363300"/>
</dbReference>
<dbReference type="Gramene" id="TraesJUL2A03G00640320.1">
    <property type="protein sequence ID" value="TraesJUL2A03G00640320.1"/>
    <property type="gene ID" value="TraesJUL2A03G00640320"/>
</dbReference>
<dbReference type="Gramene" id="TraesCLE_scaffold_005878_01G000100.1">
    <property type="protein sequence ID" value="TraesCLE_scaffold_005878_01G000100.1"/>
    <property type="gene ID" value="TraesCLE_scaffold_005878_01G000100"/>
</dbReference>
<dbReference type="GO" id="GO:0006629">
    <property type="term" value="P:lipid metabolic process"/>
    <property type="evidence" value="ECO:0007669"/>
    <property type="project" value="InterPro"/>
</dbReference>
<dbReference type="SUPFAM" id="SSF51695">
    <property type="entry name" value="PLC-like phosphodiesterases"/>
    <property type="match status" value="1"/>
</dbReference>
<dbReference type="Gramene" id="TraesMAC2A03G00634520.1">
    <property type="protein sequence ID" value="TraesMAC2A03G00634520.1"/>
    <property type="gene ID" value="TraesMAC2A03G00634520"/>
</dbReference>
<dbReference type="Gramene" id="TraesCS2A02G174500.1">
    <property type="protein sequence ID" value="TraesCS2A02G174500.1"/>
    <property type="gene ID" value="TraesCS2A02G174500"/>
</dbReference>
<dbReference type="OMA" id="QGVIMHS"/>
<sequence>MVQGVIMHSLGSTILLLLVILCVVLLLEGAAACSGGRCELGDRCSSEADCGSELYCYNCWIEFAGKRCVRTTVADPFKIADTSLPFNKYAFLTTHNSFSIRGEPSHTGVPRITLYNQDDSVTDQLNNGVRALMLDVYDFRDDIWLCHSKGGKCFDFTAFEPAIGTMMEVEAFLSANPSEIVTLILEDYVSADHGLSKLFDSAGLTKYWFPVSSMPRDGGDWPRVRDMIRRNHRLLVFTSDETKQRAEGIAYQWNFMVENQYGDGGMSSRACHRRAESLALDNRTRSLVLVNYFHTVPLRVTACVEHSLGLADVLRACHAAAADRWANFLAVDYYKRSDGGGVFEATDMLNGMLICGRDDVRACTKRTLKDVLYGLLGKAGLMPGHGGTTRT</sequence>
<organism evidence="2">
    <name type="scientific">Triticum aestivum</name>
    <name type="common">Wheat</name>
    <dbReference type="NCBI Taxonomy" id="4565"/>
    <lineage>
        <taxon>Eukaryota</taxon>
        <taxon>Viridiplantae</taxon>
        <taxon>Streptophyta</taxon>
        <taxon>Embryophyta</taxon>
        <taxon>Tracheophyta</taxon>
        <taxon>Spermatophyta</taxon>
        <taxon>Magnoliopsida</taxon>
        <taxon>Liliopsida</taxon>
        <taxon>Poales</taxon>
        <taxon>Poaceae</taxon>
        <taxon>BOP clade</taxon>
        <taxon>Pooideae</taxon>
        <taxon>Triticodae</taxon>
        <taxon>Triticeae</taxon>
        <taxon>Triticinae</taxon>
        <taxon>Triticum</taxon>
    </lineage>
</organism>
<dbReference type="Gramene" id="TraesWEE_scaffold_030797_01G000100.1">
    <property type="protein sequence ID" value="TraesWEE_scaffold_030797_01G000100.1"/>
    <property type="gene ID" value="TraesWEE_scaffold_030797_01G000100"/>
</dbReference>
<dbReference type="GeneID" id="123185009"/>
<evidence type="ECO:0008006" key="4">
    <source>
        <dbReference type="Google" id="ProtNLM"/>
    </source>
</evidence>